<dbReference type="CDD" id="cd01650">
    <property type="entry name" value="RT_nLTR_like"/>
    <property type="match status" value="1"/>
</dbReference>
<dbReference type="eggNOG" id="KOG1075">
    <property type="taxonomic scope" value="Eukaryota"/>
</dbReference>
<keyword evidence="3" id="KW-1185">Reference proteome</keyword>
<accession>K0SMM5</accession>
<evidence type="ECO:0000313" key="3">
    <source>
        <dbReference type="Proteomes" id="UP000266841"/>
    </source>
</evidence>
<proteinExistence type="predicted"/>
<organism evidence="2 3">
    <name type="scientific">Thalassiosira oceanica</name>
    <name type="common">Marine diatom</name>
    <dbReference type="NCBI Taxonomy" id="159749"/>
    <lineage>
        <taxon>Eukaryota</taxon>
        <taxon>Sar</taxon>
        <taxon>Stramenopiles</taxon>
        <taxon>Ochrophyta</taxon>
        <taxon>Bacillariophyta</taxon>
        <taxon>Coscinodiscophyceae</taxon>
        <taxon>Thalassiosirophycidae</taxon>
        <taxon>Thalassiosirales</taxon>
        <taxon>Thalassiosiraceae</taxon>
        <taxon>Thalassiosira</taxon>
    </lineage>
</organism>
<dbReference type="InterPro" id="IPR043502">
    <property type="entry name" value="DNA/RNA_pol_sf"/>
</dbReference>
<dbReference type="OrthoDB" id="207311at2759"/>
<reference evidence="2 3" key="1">
    <citation type="journal article" date="2012" name="Genome Biol.">
        <title>Genome and low-iron response of an oceanic diatom adapted to chronic iron limitation.</title>
        <authorList>
            <person name="Lommer M."/>
            <person name="Specht M."/>
            <person name="Roy A.S."/>
            <person name="Kraemer L."/>
            <person name="Andreson R."/>
            <person name="Gutowska M.A."/>
            <person name="Wolf J."/>
            <person name="Bergner S.V."/>
            <person name="Schilhabel M.B."/>
            <person name="Klostermeier U.C."/>
            <person name="Beiko R.G."/>
            <person name="Rosenstiel P."/>
            <person name="Hippler M."/>
            <person name="Laroche J."/>
        </authorList>
    </citation>
    <scope>NUCLEOTIDE SEQUENCE [LARGE SCALE GENOMIC DNA]</scope>
    <source>
        <strain evidence="2 3">CCMP1005</strain>
    </source>
</reference>
<protein>
    <recommendedName>
        <fullName evidence="1">Reverse transcriptase domain-containing protein</fullName>
    </recommendedName>
</protein>
<dbReference type="SUPFAM" id="SSF56219">
    <property type="entry name" value="DNase I-like"/>
    <property type="match status" value="1"/>
</dbReference>
<dbReference type="SUPFAM" id="SSF56672">
    <property type="entry name" value="DNA/RNA polymerases"/>
    <property type="match status" value="1"/>
</dbReference>
<feature type="non-terminal residue" evidence="2">
    <location>
        <position position="1"/>
    </location>
</feature>
<evidence type="ECO:0000313" key="2">
    <source>
        <dbReference type="EMBL" id="EJK62176.1"/>
    </source>
</evidence>
<dbReference type="Proteomes" id="UP000266841">
    <property type="component" value="Unassembled WGS sequence"/>
</dbReference>
<name>K0SMM5_THAOC</name>
<dbReference type="EMBL" id="AGNL01019072">
    <property type="protein sequence ID" value="EJK62176.1"/>
    <property type="molecule type" value="Genomic_DNA"/>
</dbReference>
<sequence length="1064" mass="121859">NLRVANKVAKRGTYPSTKADGDFGGFRCLVREVIVGWCAMKISVRSLDVSKTVSHSSTVVRARSARAPLHLLSNIRINIVTLLRAWVTERYKAARDAEGDADFRADRDYTKLETIVDRMEAENIGAYCIQETWDYGDEFCKDIGRGYFLWHHNYEEGDMREVEGRRVRRGLRRGVAIILNQEFYDAWKEAGSVEPVTSSTRREHGGRIIGITLKFPKTDSRGKKIKDSAGRQDYLKVFLMSVYMPSLKKKLEEGEVQPHGDFISNELDPILRDAPRNAEIIMGSDINASIGIRADADEKVLGPNGMDYRGSNDMSRARGDDVLNLLTQQCMRVQNTYFTHDEYATYFHKSDKLPVMYDIFATSQSIHKRVRDCKVVDSGIESDHHAVMISITISTIKYKARVVPRRTVSWRKIFEDPSYQQLFITELKTSVDADTDYDTFNEKIVAAGKKVATVVEEKIKGWFELYSSELRPLIEEKDRLCHAIKRERDETKLEEMRAEKQRQQKVVNIKCAAAKAHWYRDFAESIHDMPMDPKKAWECIKLLCGGERLHHTEKKQTMSMKMDNGELSSTDEEHIGVFGPHFDRVLNNKKDIDFTVLELIDQRDEMTELDDPLTRDEFERAVNKLKAGKASGLNGVPPEAFKAMDEELRTLVFGYCIRFWEGEDFRGWQMSQCVPVPKSGDLSNPNKWRGVMLMDVMSKIFSSILNERIFKIIQKHGNRFQFGGTPKVGCADGLFTIKTLLNMRRNHDQDTYVAFVDLVKAFDTADHELLIMILEKYGAPPNLRKVIKRMYTDLTVVLKIGKSVKEILQEVGVRQGDNMAPVLFLFLMNAFAESLEKIWELKGLERVTVVRASDEDFENGIGIVRGHTPKQYQSSKLVILSIFQCLFVDDGAFPFNSREQLALGCEVIYDHFARFGLEMHIGRTVNGKETASKTECVFFPRPSFFSKTKNAPALANEPFDGSIVQSVPVSENAPVEIHKPSWRERREASAERAKKKAELEKIRYFSLDQTQPIAVKDGFVTFTMHFKYLGSFISYNLRDDFDIPTYFRLTKNTRSKPNVRSNLQ</sequence>
<dbReference type="PROSITE" id="PS50878">
    <property type="entry name" value="RT_POL"/>
    <property type="match status" value="1"/>
</dbReference>
<gene>
    <name evidence="2" type="ORF">THAOC_17226</name>
</gene>
<feature type="domain" description="Reverse transcriptase" evidence="1">
    <location>
        <begin position="657"/>
        <end position="964"/>
    </location>
</feature>
<dbReference type="Gene3D" id="3.60.10.10">
    <property type="entry name" value="Endonuclease/exonuclease/phosphatase"/>
    <property type="match status" value="1"/>
</dbReference>
<evidence type="ECO:0000259" key="1">
    <source>
        <dbReference type="PROSITE" id="PS50878"/>
    </source>
</evidence>
<dbReference type="Pfam" id="PF00078">
    <property type="entry name" value="RVT_1"/>
    <property type="match status" value="1"/>
</dbReference>
<comment type="caution">
    <text evidence="2">The sequence shown here is derived from an EMBL/GenBank/DDBJ whole genome shotgun (WGS) entry which is preliminary data.</text>
</comment>
<dbReference type="InterPro" id="IPR000477">
    <property type="entry name" value="RT_dom"/>
</dbReference>
<dbReference type="AlphaFoldDB" id="K0SMM5"/>
<dbReference type="InterPro" id="IPR036691">
    <property type="entry name" value="Endo/exonu/phosph_ase_sf"/>
</dbReference>
<dbReference type="PANTHER" id="PTHR19446">
    <property type="entry name" value="REVERSE TRANSCRIPTASES"/>
    <property type="match status" value="1"/>
</dbReference>